<dbReference type="PROSITE" id="PS00589">
    <property type="entry name" value="PTS_HPR_SER"/>
    <property type="match status" value="1"/>
</dbReference>
<keyword evidence="6" id="KW-0762">Sugar transport</keyword>
<dbReference type="PROSITE" id="PS51350">
    <property type="entry name" value="PTS_HPR_DOM"/>
    <property type="match status" value="1"/>
</dbReference>
<comment type="caution">
    <text evidence="9">The sequence shown here is derived from an EMBL/GenBank/DDBJ whole genome shotgun (WGS) entry which is preliminary data.</text>
</comment>
<dbReference type="PRINTS" id="PR00107">
    <property type="entry name" value="PHOSPHOCPHPR"/>
</dbReference>
<name>A0A1E4R649_9BACI</name>
<feature type="domain" description="HPr" evidence="8">
    <location>
        <begin position="1"/>
        <end position="88"/>
    </location>
</feature>
<dbReference type="Proteomes" id="UP000094784">
    <property type="component" value="Unassembled WGS sequence"/>
</dbReference>
<dbReference type="EMBL" id="MECQ01000001">
    <property type="protein sequence ID" value="ODV55934.1"/>
    <property type="molecule type" value="Genomic_DNA"/>
</dbReference>
<reference evidence="9 10" key="1">
    <citation type="submission" date="2016-09" db="EMBL/GenBank/DDBJ databases">
        <title>Draft genome sequence of the soil isolate, Lysinibacillus fusiformis M5, a potential hypoxanthine producer.</title>
        <authorList>
            <person name="Gallegos-Monterrosa R."/>
            <person name="Maroti G."/>
            <person name="Balint B."/>
            <person name="Kovacs A.T."/>
        </authorList>
    </citation>
    <scope>NUCLEOTIDE SEQUENCE [LARGE SCALE GENOMIC DNA]</scope>
    <source>
        <strain evidence="9 10">M5</strain>
    </source>
</reference>
<dbReference type="InterPro" id="IPR035895">
    <property type="entry name" value="HPr-like_sf"/>
</dbReference>
<evidence type="ECO:0000256" key="7">
    <source>
        <dbReference type="ARBA" id="ARBA00022683"/>
    </source>
</evidence>
<dbReference type="PANTHER" id="PTHR33705:SF2">
    <property type="entry name" value="PHOSPHOCARRIER PROTEIN NPR"/>
    <property type="match status" value="1"/>
</dbReference>
<sequence>MKTQQFTVIDPLGIHARPASQLVAKATPFASAIEVRTEEKAANLKSILGVMGLALKQGSQFTLYVEGEDEEQAFEALATSLTEMGLAQ</sequence>
<keyword evidence="5" id="KW-0963">Cytoplasm</keyword>
<dbReference type="InterPro" id="IPR000032">
    <property type="entry name" value="HPr-like"/>
</dbReference>
<dbReference type="OrthoDB" id="9809047at2"/>
<gene>
    <name evidence="9" type="ORF">BG258_08465</name>
</gene>
<protein>
    <recommendedName>
        <fullName evidence="4">Phosphocarrier protein HPr</fullName>
    </recommendedName>
</protein>
<dbReference type="RefSeq" id="WP_069480967.1">
    <property type="nucleotide sequence ID" value="NZ_JBGOGZ010000001.1"/>
</dbReference>
<evidence type="ECO:0000256" key="2">
    <source>
        <dbReference type="ARBA" id="ARBA00004496"/>
    </source>
</evidence>
<dbReference type="AlphaFoldDB" id="A0A1E4R649"/>
<keyword evidence="6" id="KW-0813">Transport</keyword>
<dbReference type="GO" id="GO:0009401">
    <property type="term" value="P:phosphoenolpyruvate-dependent sugar phosphotransferase system"/>
    <property type="evidence" value="ECO:0007669"/>
    <property type="project" value="UniProtKB-KW"/>
</dbReference>
<evidence type="ECO:0000256" key="1">
    <source>
        <dbReference type="ARBA" id="ARBA00003681"/>
    </source>
</evidence>
<dbReference type="InterPro" id="IPR001020">
    <property type="entry name" value="PTS_HPr_His_P_site"/>
</dbReference>
<dbReference type="GO" id="GO:0005737">
    <property type="term" value="C:cytoplasm"/>
    <property type="evidence" value="ECO:0007669"/>
    <property type="project" value="UniProtKB-SubCell"/>
</dbReference>
<dbReference type="InterPro" id="IPR050399">
    <property type="entry name" value="HPr"/>
</dbReference>
<dbReference type="SUPFAM" id="SSF55594">
    <property type="entry name" value="HPr-like"/>
    <property type="match status" value="1"/>
</dbReference>
<dbReference type="CDD" id="cd00367">
    <property type="entry name" value="PTS-HPr_like"/>
    <property type="match status" value="1"/>
</dbReference>
<dbReference type="InterPro" id="IPR002114">
    <property type="entry name" value="PTS_HPr_Ser_P_site"/>
</dbReference>
<evidence type="ECO:0000313" key="9">
    <source>
        <dbReference type="EMBL" id="ODV55934.1"/>
    </source>
</evidence>
<evidence type="ECO:0000259" key="8">
    <source>
        <dbReference type="PROSITE" id="PS51350"/>
    </source>
</evidence>
<comment type="subcellular location">
    <subcellularLocation>
        <location evidence="2">Cytoplasm</location>
    </subcellularLocation>
</comment>
<dbReference type="Pfam" id="PF00381">
    <property type="entry name" value="PTS-HPr"/>
    <property type="match status" value="1"/>
</dbReference>
<accession>A0A1E4R649</accession>
<evidence type="ECO:0000256" key="4">
    <source>
        <dbReference type="ARBA" id="ARBA00020422"/>
    </source>
</evidence>
<organism evidence="9 10">
    <name type="scientific">Lysinibacillus fusiformis</name>
    <dbReference type="NCBI Taxonomy" id="28031"/>
    <lineage>
        <taxon>Bacteria</taxon>
        <taxon>Bacillati</taxon>
        <taxon>Bacillota</taxon>
        <taxon>Bacilli</taxon>
        <taxon>Bacillales</taxon>
        <taxon>Bacillaceae</taxon>
        <taxon>Lysinibacillus</taxon>
    </lineage>
</organism>
<evidence type="ECO:0000256" key="3">
    <source>
        <dbReference type="ARBA" id="ARBA00010736"/>
    </source>
</evidence>
<dbReference type="NCBIfam" id="TIGR01003">
    <property type="entry name" value="PTS_HPr_family"/>
    <property type="match status" value="1"/>
</dbReference>
<comment type="similarity">
    <text evidence="3">Belongs to the HPr family.</text>
</comment>
<dbReference type="PROSITE" id="PS00369">
    <property type="entry name" value="PTS_HPR_HIS"/>
    <property type="match status" value="1"/>
</dbReference>
<proteinExistence type="inferred from homology"/>
<dbReference type="PANTHER" id="PTHR33705">
    <property type="entry name" value="PHOSPHOCARRIER PROTEIN HPR"/>
    <property type="match status" value="1"/>
</dbReference>
<keyword evidence="7" id="KW-0598">Phosphotransferase system</keyword>
<dbReference type="Gene3D" id="3.30.1340.10">
    <property type="entry name" value="HPr-like"/>
    <property type="match status" value="1"/>
</dbReference>
<evidence type="ECO:0000313" key="10">
    <source>
        <dbReference type="Proteomes" id="UP000094784"/>
    </source>
</evidence>
<evidence type="ECO:0000256" key="5">
    <source>
        <dbReference type="ARBA" id="ARBA00022490"/>
    </source>
</evidence>
<evidence type="ECO:0000256" key="6">
    <source>
        <dbReference type="ARBA" id="ARBA00022597"/>
    </source>
</evidence>
<comment type="function">
    <text evidence="1">General (non sugar-specific) component of the phosphoenolpyruvate-dependent sugar phosphotransferase system (sugar PTS). This major carbohydrate active-transport system catalyzes the phosphorylation of incoming sugar substrates concomitantly with their translocation across the cell membrane. The phosphoryl group from phosphoenolpyruvate (PEP) is transferred to the phosphoryl carrier protein HPr by enzyme I. Phospho-HPr then transfers it to the PTS EIIA domain.</text>
</comment>